<dbReference type="Pfam" id="PF00665">
    <property type="entry name" value="rve"/>
    <property type="match status" value="1"/>
</dbReference>
<evidence type="ECO:0000313" key="6">
    <source>
        <dbReference type="Proteomes" id="UP000323144"/>
    </source>
</evidence>
<dbReference type="InterPro" id="IPR025948">
    <property type="entry name" value="HTH-like_dom"/>
</dbReference>
<dbReference type="PANTHER" id="PTHR46889">
    <property type="entry name" value="TRANSPOSASE INSF FOR INSERTION SEQUENCE IS3B-RELATED"/>
    <property type="match status" value="1"/>
</dbReference>
<dbReference type="EMBL" id="CP043026">
    <property type="protein sequence ID" value="QEH61988.1"/>
    <property type="molecule type" value="Genomic_DNA"/>
</dbReference>
<dbReference type="PANTHER" id="PTHR46889:SF5">
    <property type="entry name" value="INTEGRASE PROTEIN"/>
    <property type="match status" value="1"/>
</dbReference>
<dbReference type="InterPro" id="IPR050900">
    <property type="entry name" value="Transposase_IS3/IS150/IS904"/>
</dbReference>
<dbReference type="InterPro" id="IPR048020">
    <property type="entry name" value="Transpos_IS3"/>
</dbReference>
<dbReference type="Pfam" id="PF13333">
    <property type="entry name" value="rve_2"/>
    <property type="match status" value="1"/>
</dbReference>
<dbReference type="NCBIfam" id="NF033516">
    <property type="entry name" value="transpos_IS3"/>
    <property type="match status" value="1"/>
</dbReference>
<dbReference type="AlphaFoldDB" id="A0A5B9Y5E3"/>
<reference evidence="4 6" key="1">
    <citation type="submission" date="2019-08" db="EMBL/GenBank/DDBJ databases">
        <title>Complete genome sequence of Spiroplasma chinense CCH (DSM 19755).</title>
        <authorList>
            <person name="Shen H.-Y."/>
            <person name="Lin Y.-C."/>
            <person name="Chou L."/>
            <person name="Kuo C.-H."/>
        </authorList>
    </citation>
    <scope>NUCLEOTIDE SEQUENCE [LARGE SCALE GENOMIC DNA]</scope>
    <source>
        <strain evidence="4 6">CCH</strain>
    </source>
</reference>
<evidence type="ECO:0000313" key="4">
    <source>
        <dbReference type="EMBL" id="QEH61477.1"/>
    </source>
</evidence>
<dbReference type="Pfam" id="PF13276">
    <property type="entry name" value="HTH_21"/>
    <property type="match status" value="1"/>
</dbReference>
<proteinExistence type="predicted"/>
<evidence type="ECO:0000256" key="1">
    <source>
        <dbReference type="ARBA" id="ARBA00002286"/>
    </source>
</evidence>
<organism evidence="4 6">
    <name type="scientific">Spiroplasma chinense</name>
    <dbReference type="NCBI Taxonomy" id="216932"/>
    <lineage>
        <taxon>Bacteria</taxon>
        <taxon>Bacillati</taxon>
        <taxon>Mycoplasmatota</taxon>
        <taxon>Mollicutes</taxon>
        <taxon>Entomoplasmatales</taxon>
        <taxon>Spiroplasmataceae</taxon>
        <taxon>Spiroplasma</taxon>
    </lineage>
</organism>
<name>A0A5B9Y5E3_9MOLU</name>
<dbReference type="GO" id="GO:0015074">
    <property type="term" value="P:DNA integration"/>
    <property type="evidence" value="ECO:0007669"/>
    <property type="project" value="InterPro"/>
</dbReference>
<dbReference type="PROSITE" id="PS50994">
    <property type="entry name" value="INTEGRASE"/>
    <property type="match status" value="1"/>
</dbReference>
<dbReference type="SUPFAM" id="SSF53098">
    <property type="entry name" value="Ribonuclease H-like"/>
    <property type="match status" value="1"/>
</dbReference>
<dbReference type="InterPro" id="IPR001584">
    <property type="entry name" value="Integrase_cat-core"/>
</dbReference>
<dbReference type="InterPro" id="IPR036397">
    <property type="entry name" value="RNaseH_sf"/>
</dbReference>
<protein>
    <recommendedName>
        <fullName evidence="2">Integrase catalytic domain-containing protein</fullName>
    </recommendedName>
</protein>
<evidence type="ECO:0000259" key="2">
    <source>
        <dbReference type="PROSITE" id="PS50994"/>
    </source>
</evidence>
<dbReference type="Proteomes" id="UP000323144">
    <property type="component" value="Chromosome"/>
</dbReference>
<keyword evidence="6" id="KW-1185">Reference proteome</keyword>
<dbReference type="Gene3D" id="3.30.420.10">
    <property type="entry name" value="Ribonuclease H-like superfamily/Ribonuclease H"/>
    <property type="match status" value="1"/>
</dbReference>
<evidence type="ECO:0000313" key="3">
    <source>
        <dbReference type="EMBL" id="QEH61425.1"/>
    </source>
</evidence>
<feature type="domain" description="Integrase catalytic" evidence="2">
    <location>
        <begin position="112"/>
        <end position="273"/>
    </location>
</feature>
<accession>A0A5B9Y5E3</accession>
<dbReference type="GO" id="GO:0003676">
    <property type="term" value="F:nucleic acid binding"/>
    <property type="evidence" value="ECO:0007669"/>
    <property type="project" value="InterPro"/>
</dbReference>
<dbReference type="KEGG" id="schi:SCHIN_v1c02280"/>
<gene>
    <name evidence="3" type="ORF">SCHIN_v1c02280</name>
    <name evidence="4" type="ORF">SCHIN_v1c02800</name>
    <name evidence="5" type="ORF">SCHIN_v1c07930</name>
</gene>
<comment type="function">
    <text evidence="1">Involved in the transposition of the insertion sequence.</text>
</comment>
<dbReference type="KEGG" id="schi:SCHIN_v1c02800"/>
<sequence>MYLMCRIFKITESSYYRWIKRGKKIYKVKFNWTLAKKILKIYRKNMGMYGAPRITIDLFNKYGVRASEKKVWRYMSILSIKSFVRKKRSYSVPKEKKNTKSGIPNIVDRKWGLYGPNELFVTDVSYIPYGNHKFAYLSVIKDAYSGMIVAWHISLKNDLMIWKNTLKKFEKVRPKTQIIMHSDNGFQYTSLFMAEYSKNNNIIQSCSRAGNSLDNAMCETFFSSLKTERLHHIKLNNHYEVYDQIDNYINYYNNYRITIKHRATPTSIWNTYN</sequence>
<dbReference type="EMBL" id="CP043026">
    <property type="protein sequence ID" value="QEH61425.1"/>
    <property type="molecule type" value="Genomic_DNA"/>
</dbReference>
<evidence type="ECO:0000313" key="5">
    <source>
        <dbReference type="EMBL" id="QEH61988.1"/>
    </source>
</evidence>
<dbReference type="EMBL" id="CP043026">
    <property type="protein sequence ID" value="QEH61477.1"/>
    <property type="molecule type" value="Genomic_DNA"/>
</dbReference>
<dbReference type="KEGG" id="schi:SCHIN_v1c07930"/>
<dbReference type="InterPro" id="IPR012337">
    <property type="entry name" value="RNaseH-like_sf"/>
</dbReference>